<gene>
    <name evidence="1" type="ORF">H8S40_02375</name>
</gene>
<organism evidence="1 2">
    <name type="scientific">Ruminococcus hominis</name>
    <dbReference type="NCBI Taxonomy" id="2763065"/>
    <lineage>
        <taxon>Bacteria</taxon>
        <taxon>Bacillati</taxon>
        <taxon>Bacillota</taxon>
        <taxon>Clostridia</taxon>
        <taxon>Eubacteriales</taxon>
        <taxon>Oscillospiraceae</taxon>
        <taxon>Ruminococcus</taxon>
    </lineage>
</organism>
<proteinExistence type="predicted"/>
<dbReference type="Proteomes" id="UP000631576">
    <property type="component" value="Unassembled WGS sequence"/>
</dbReference>
<name>A0ABR7G4R2_9FIRM</name>
<evidence type="ECO:0000313" key="2">
    <source>
        <dbReference type="Proteomes" id="UP000631576"/>
    </source>
</evidence>
<protein>
    <submittedName>
        <fullName evidence="1">Uncharacterized protein</fullName>
    </submittedName>
</protein>
<comment type="caution">
    <text evidence="1">The sequence shown here is derived from an EMBL/GenBank/DDBJ whole genome shotgun (WGS) entry which is preliminary data.</text>
</comment>
<evidence type="ECO:0000313" key="1">
    <source>
        <dbReference type="EMBL" id="MBC5682434.1"/>
    </source>
</evidence>
<keyword evidence="2" id="KW-1185">Reference proteome</keyword>
<sequence length="136" mass="16296">MKKKYFAIPILLLLCALIIFTPPVMFAKGLPIFGKKSVRSENNFDHLGDGSDFTSRKVYYTTDFDYFYFINLRFWENLEIEQLQYYIPTDEPKVKKINPFIYSVEQNLKYSYINSFGVSRGSDFWYFDYYARDDKL</sequence>
<dbReference type="RefSeq" id="WP_118688334.1">
    <property type="nucleotide sequence ID" value="NZ_JACOPE010000001.1"/>
</dbReference>
<dbReference type="EMBL" id="JACOPE010000001">
    <property type="protein sequence ID" value="MBC5682434.1"/>
    <property type="molecule type" value="Genomic_DNA"/>
</dbReference>
<reference evidence="1 2" key="1">
    <citation type="submission" date="2020-08" db="EMBL/GenBank/DDBJ databases">
        <title>Genome public.</title>
        <authorList>
            <person name="Liu C."/>
            <person name="Sun Q."/>
        </authorList>
    </citation>
    <scope>NUCLEOTIDE SEQUENCE [LARGE SCALE GENOMIC DNA]</scope>
    <source>
        <strain evidence="1 2">NSJ-13</strain>
    </source>
</reference>
<accession>A0ABR7G4R2</accession>